<dbReference type="InterPro" id="IPR000524">
    <property type="entry name" value="Tscrpt_reg_HTH_GntR"/>
</dbReference>
<accession>A0A1Z1FGA1</accession>
<geneLocation type="plasmid" evidence="6">
    <name>pcme4a9i</name>
</geneLocation>
<dbReference type="RefSeq" id="WP_066850114.1">
    <property type="nucleotide sequence ID" value="NZ_CP019603.1"/>
</dbReference>
<dbReference type="KEGG" id="cman:A9D14_15975"/>
<dbReference type="CDD" id="cd07377">
    <property type="entry name" value="WHTH_GntR"/>
    <property type="match status" value="1"/>
</dbReference>
<evidence type="ECO:0000313" key="6">
    <source>
        <dbReference type="Proteomes" id="UP000195807"/>
    </source>
</evidence>
<reference evidence="5 6" key="1">
    <citation type="submission" date="2017-01" db="EMBL/GenBank/DDBJ databases">
        <title>Complete genome sequence of esterase-producing bacterium Croceicoccus marinus E4A9.</title>
        <authorList>
            <person name="Wu Y.-H."/>
            <person name="Cheng H."/>
            <person name="Xu L."/>
            <person name="Huo Y.-Y."/>
            <person name="Wang C.-S."/>
            <person name="Xu X.-W."/>
        </authorList>
    </citation>
    <scope>NUCLEOTIDE SEQUENCE [LARGE SCALE GENOMIC DNA]</scope>
    <source>
        <strain evidence="5 6">E4A9</strain>
        <plasmid evidence="6">Plasmid pcme4a9i</plasmid>
    </source>
</reference>
<dbReference type="AlphaFoldDB" id="A0A1Z1FGA1"/>
<dbReference type="PROSITE" id="PS50949">
    <property type="entry name" value="HTH_GNTR"/>
    <property type="match status" value="1"/>
</dbReference>
<gene>
    <name evidence="5" type="ORF">A9D14_15975</name>
</gene>
<dbReference type="SUPFAM" id="SSF48008">
    <property type="entry name" value="GntR ligand-binding domain-like"/>
    <property type="match status" value="1"/>
</dbReference>
<keyword evidence="2" id="KW-0238">DNA-binding</keyword>
<evidence type="ECO:0000256" key="1">
    <source>
        <dbReference type="ARBA" id="ARBA00023015"/>
    </source>
</evidence>
<dbReference type="EMBL" id="CP019603">
    <property type="protein sequence ID" value="ARU17839.1"/>
    <property type="molecule type" value="Genomic_DNA"/>
</dbReference>
<dbReference type="SMART" id="SM00345">
    <property type="entry name" value="HTH_GNTR"/>
    <property type="match status" value="1"/>
</dbReference>
<dbReference type="Gene3D" id="1.20.120.530">
    <property type="entry name" value="GntR ligand-binding domain-like"/>
    <property type="match status" value="1"/>
</dbReference>
<keyword evidence="6" id="KW-1185">Reference proteome</keyword>
<protein>
    <submittedName>
        <fullName evidence="5">GntR family transcriptional regulator</fullName>
    </submittedName>
</protein>
<dbReference type="Gene3D" id="1.10.10.10">
    <property type="entry name" value="Winged helix-like DNA-binding domain superfamily/Winged helix DNA-binding domain"/>
    <property type="match status" value="1"/>
</dbReference>
<dbReference type="SUPFAM" id="SSF46785">
    <property type="entry name" value="Winged helix' DNA-binding domain"/>
    <property type="match status" value="1"/>
</dbReference>
<evidence type="ECO:0000256" key="3">
    <source>
        <dbReference type="ARBA" id="ARBA00023163"/>
    </source>
</evidence>
<proteinExistence type="predicted"/>
<dbReference type="Pfam" id="PF00392">
    <property type="entry name" value="GntR"/>
    <property type="match status" value="1"/>
</dbReference>
<dbReference type="InterPro" id="IPR008920">
    <property type="entry name" value="TF_FadR/GntR_C"/>
</dbReference>
<organism evidence="5 6">
    <name type="scientific">Croceicoccus marinus</name>
    <dbReference type="NCBI Taxonomy" id="450378"/>
    <lineage>
        <taxon>Bacteria</taxon>
        <taxon>Pseudomonadati</taxon>
        <taxon>Pseudomonadota</taxon>
        <taxon>Alphaproteobacteria</taxon>
        <taxon>Sphingomonadales</taxon>
        <taxon>Erythrobacteraceae</taxon>
        <taxon>Croceicoccus</taxon>
    </lineage>
</organism>
<dbReference type="SMART" id="SM00895">
    <property type="entry name" value="FCD"/>
    <property type="match status" value="1"/>
</dbReference>
<dbReference type="Pfam" id="PF07729">
    <property type="entry name" value="FCD"/>
    <property type="match status" value="1"/>
</dbReference>
<dbReference type="PANTHER" id="PTHR43537:SF24">
    <property type="entry name" value="GLUCONATE OPERON TRANSCRIPTIONAL REPRESSOR"/>
    <property type="match status" value="1"/>
</dbReference>
<dbReference type="Proteomes" id="UP000195807">
    <property type="component" value="Plasmid pCME4A9I"/>
</dbReference>
<keyword evidence="1" id="KW-0805">Transcription regulation</keyword>
<name>A0A1Z1FGA1_9SPHN</name>
<keyword evidence="3" id="KW-0804">Transcription</keyword>
<evidence type="ECO:0000313" key="5">
    <source>
        <dbReference type="EMBL" id="ARU17839.1"/>
    </source>
</evidence>
<evidence type="ECO:0000259" key="4">
    <source>
        <dbReference type="PROSITE" id="PS50949"/>
    </source>
</evidence>
<dbReference type="InterPro" id="IPR036388">
    <property type="entry name" value="WH-like_DNA-bd_sf"/>
</dbReference>
<dbReference type="PANTHER" id="PTHR43537">
    <property type="entry name" value="TRANSCRIPTIONAL REGULATOR, GNTR FAMILY"/>
    <property type="match status" value="1"/>
</dbReference>
<keyword evidence="5" id="KW-0614">Plasmid</keyword>
<dbReference type="GO" id="GO:0003700">
    <property type="term" value="F:DNA-binding transcription factor activity"/>
    <property type="evidence" value="ECO:0007669"/>
    <property type="project" value="InterPro"/>
</dbReference>
<dbReference type="STRING" id="450378.GCA_001661675_03210"/>
<dbReference type="OrthoDB" id="7846328at2"/>
<feature type="domain" description="HTH gntR-type" evidence="4">
    <location>
        <begin position="11"/>
        <end position="78"/>
    </location>
</feature>
<sequence length="223" mass="24947">MELSLGSNGKAPNALQVADFIRERIRRGRMVPGQRLVEVEIIRQTGASRAKVREAFQRLEVEGLVEIEEYHGASVRDAGIDEVRQIYQCRAALEGLCAAQFITNASAAQRSELVEIQRQLDACVEERMPEQFGRLNMMWHRKLIEGAGNEIAASLLERLHVPIHRLMFESFYSSERLKAANADHHRVLDAIMANDPVRASAEMQSHIGAGLGVLSLIHEEVLA</sequence>
<dbReference type="GO" id="GO:0003677">
    <property type="term" value="F:DNA binding"/>
    <property type="evidence" value="ECO:0007669"/>
    <property type="project" value="UniProtKB-KW"/>
</dbReference>
<evidence type="ECO:0000256" key="2">
    <source>
        <dbReference type="ARBA" id="ARBA00023125"/>
    </source>
</evidence>
<dbReference type="InterPro" id="IPR011711">
    <property type="entry name" value="GntR_C"/>
</dbReference>
<dbReference type="InterPro" id="IPR036390">
    <property type="entry name" value="WH_DNA-bd_sf"/>
</dbReference>